<accession>A0ABX5DHP5</accession>
<gene>
    <name evidence="5" type="ORF">COR51_09120</name>
</gene>
<evidence type="ECO:0000256" key="2">
    <source>
        <dbReference type="SAM" id="SignalP"/>
    </source>
</evidence>
<dbReference type="Pfam" id="PF13505">
    <property type="entry name" value="OMP_b-brl"/>
    <property type="match status" value="1"/>
</dbReference>
<comment type="caution">
    <text evidence="5">The sequence shown here is derived from an EMBL/GenBank/DDBJ whole genome shotgun (WGS) entry which is preliminary data.</text>
</comment>
<dbReference type="RefSeq" id="WP_038226754.1">
    <property type="nucleotide sequence ID" value="NZ_NWTN01000004.1"/>
</dbReference>
<feature type="signal peptide" evidence="2">
    <location>
        <begin position="1"/>
        <end position="21"/>
    </location>
</feature>
<keyword evidence="1 2" id="KW-0732">Signal</keyword>
<feature type="domain" description="DUF3943" evidence="3">
    <location>
        <begin position="165"/>
        <end position="274"/>
    </location>
</feature>
<name>A0ABX5DHP5_9VIBR</name>
<dbReference type="SUPFAM" id="SSF56925">
    <property type="entry name" value="OMPA-like"/>
    <property type="match status" value="1"/>
</dbReference>
<evidence type="ECO:0000259" key="4">
    <source>
        <dbReference type="Pfam" id="PF13505"/>
    </source>
</evidence>
<feature type="domain" description="Outer membrane protein beta-barrel" evidence="4">
    <location>
        <begin position="349"/>
        <end position="492"/>
    </location>
</feature>
<dbReference type="Pfam" id="PF13084">
    <property type="entry name" value="DUF3943"/>
    <property type="match status" value="1"/>
</dbReference>
<reference evidence="5 6" key="2">
    <citation type="submission" date="2018-03" db="EMBL/GenBank/DDBJ databases">
        <title>Genetic Diversity and Phenotypic Plasticity of AHL Mediated Quorum Sensing in Environmental Strains of Vibrio mediterranei.</title>
        <authorList>
            <person name="Lantoine F."/>
            <person name="Vouve F."/>
        </authorList>
    </citation>
    <scope>NUCLEOTIDE SEQUENCE [LARGE SCALE GENOMIC DNA]</scope>
    <source>
        <strain evidence="5 6">17LN0615E</strain>
    </source>
</reference>
<organism evidence="5 6">
    <name type="scientific">Vibrio mediterranei</name>
    <dbReference type="NCBI Taxonomy" id="689"/>
    <lineage>
        <taxon>Bacteria</taxon>
        <taxon>Pseudomonadati</taxon>
        <taxon>Pseudomonadota</taxon>
        <taxon>Gammaproteobacteria</taxon>
        <taxon>Vibrionales</taxon>
        <taxon>Vibrionaceae</taxon>
        <taxon>Vibrio</taxon>
    </lineage>
</organism>
<protein>
    <submittedName>
        <fullName evidence="5">DUF3943 domain-containing protein</fullName>
    </submittedName>
</protein>
<dbReference type="Gene3D" id="2.40.160.20">
    <property type="match status" value="1"/>
</dbReference>
<evidence type="ECO:0000259" key="3">
    <source>
        <dbReference type="Pfam" id="PF13084"/>
    </source>
</evidence>
<dbReference type="InterPro" id="IPR027385">
    <property type="entry name" value="Beta-barrel_OMP"/>
</dbReference>
<evidence type="ECO:0000313" key="5">
    <source>
        <dbReference type="EMBL" id="PRQ67806.1"/>
    </source>
</evidence>
<sequence>MKLQKSLIALSILVAVPTTFAQDDTLSSDNHSSDNHSPAISQQDFVQQAIAEDHKLSDSGLSSTQSAQLNSLGYRSISTNSSFEELRIANESDNPTNFYDSPYRVSLFNPQNGEDSERLWSQTKSIFAYGVGVAGVLALMPESITNWEKDDIQLMNKWWDNVRSGPVWDRDDHIINYIGHPYFGGVYYQAARKSGYRQWDAFMYSTLMSTFYWEYGIEAFAEIPSIQDLVVTPTLGWVYGEWAFNKEKEIRLRGGTVWGSDALGSTALFFLDPVDSLGRGVNNIAGREVIKAGTGFVGVHSNVMRNGEVETKYQMQVNYAFGAGETDDSLKRRQKKNYHQYTDDPVTYGIVGVSAGFAYPQLDKERNLKNDFAPAFTLGLYFTEQFSTRLGYMQGNYESTVSNEKHIYENYSLDVQYYFMPGSAFKPYLNAGVGEAMLDKDRDTKKLQWNIGTGVHYSLNANWSLQADWKYAYHRNSGARDQLWGTRLIYRFGEGNKYI</sequence>
<keyword evidence="6" id="KW-1185">Reference proteome</keyword>
<dbReference type="InterPro" id="IPR025079">
    <property type="entry name" value="DUF3943"/>
</dbReference>
<dbReference type="InterPro" id="IPR011250">
    <property type="entry name" value="OMP/PagP_B-barrel"/>
</dbReference>
<evidence type="ECO:0000256" key="1">
    <source>
        <dbReference type="ARBA" id="ARBA00022729"/>
    </source>
</evidence>
<proteinExistence type="predicted"/>
<feature type="chain" id="PRO_5045972618" evidence="2">
    <location>
        <begin position="22"/>
        <end position="499"/>
    </location>
</feature>
<dbReference type="Proteomes" id="UP000238163">
    <property type="component" value="Unassembled WGS sequence"/>
</dbReference>
<dbReference type="EMBL" id="NWTN01000004">
    <property type="protein sequence ID" value="PRQ67806.1"/>
    <property type="molecule type" value="Genomic_DNA"/>
</dbReference>
<evidence type="ECO:0000313" key="6">
    <source>
        <dbReference type="Proteomes" id="UP000238163"/>
    </source>
</evidence>
<reference evidence="5 6" key="1">
    <citation type="submission" date="2017-09" db="EMBL/GenBank/DDBJ databases">
        <authorList>
            <person name="Girard L."/>
            <person name="Lami R."/>
            <person name="Suzuki M."/>
            <person name="Baudart J."/>
        </authorList>
    </citation>
    <scope>NUCLEOTIDE SEQUENCE [LARGE SCALE GENOMIC DNA]</scope>
    <source>
        <strain evidence="5 6">17LN0615E</strain>
    </source>
</reference>